<name>A0A084WID9_ANOSI</name>
<dbReference type="VEuPathDB" id="VectorBase:ASIC018022"/>
<dbReference type="Pfam" id="PF10163">
    <property type="entry name" value="EnY2"/>
    <property type="match status" value="1"/>
</dbReference>
<dbReference type="EnsemblMetazoa" id="ASIC018022-RA">
    <property type="protein sequence ID" value="ASIC018022-PA"/>
    <property type="gene ID" value="ASIC018022"/>
</dbReference>
<evidence type="ECO:0000313" key="2">
    <source>
        <dbReference type="EMBL" id="KFB49983.1"/>
    </source>
</evidence>
<evidence type="ECO:0008006" key="5">
    <source>
        <dbReference type="Google" id="ProtNLM"/>
    </source>
</evidence>
<dbReference type="OrthoDB" id="6221744at2759"/>
<dbReference type="GO" id="GO:0005643">
    <property type="term" value="C:nuclear pore"/>
    <property type="evidence" value="ECO:0007669"/>
    <property type="project" value="InterPro"/>
</dbReference>
<evidence type="ECO:0000313" key="3">
    <source>
        <dbReference type="EnsemblMetazoa" id="ASIC018022-PA"/>
    </source>
</evidence>
<dbReference type="GO" id="GO:0003713">
    <property type="term" value="F:transcription coactivator activity"/>
    <property type="evidence" value="ECO:0007669"/>
    <property type="project" value="InterPro"/>
</dbReference>
<dbReference type="Gene3D" id="1.10.246.140">
    <property type="match status" value="1"/>
</dbReference>
<keyword evidence="4" id="KW-1185">Reference proteome</keyword>
<reference evidence="3" key="2">
    <citation type="submission" date="2020-05" db="UniProtKB">
        <authorList>
            <consortium name="EnsemblMetazoa"/>
        </authorList>
    </citation>
    <scope>IDENTIFICATION</scope>
</reference>
<dbReference type="PANTHER" id="PTHR12514">
    <property type="entry name" value="ENHANCER OF YELLOW 2 TRANSCRIPTION FACTOR"/>
    <property type="match status" value="1"/>
</dbReference>
<evidence type="ECO:0000313" key="4">
    <source>
        <dbReference type="Proteomes" id="UP000030765"/>
    </source>
</evidence>
<reference evidence="2 4" key="1">
    <citation type="journal article" date="2014" name="BMC Genomics">
        <title>Genome sequence of Anopheles sinensis provides insight into genetics basis of mosquito competence for malaria parasites.</title>
        <authorList>
            <person name="Zhou D."/>
            <person name="Zhang D."/>
            <person name="Ding G."/>
            <person name="Shi L."/>
            <person name="Hou Q."/>
            <person name="Ye Y."/>
            <person name="Xu Y."/>
            <person name="Zhou H."/>
            <person name="Xiong C."/>
            <person name="Li S."/>
            <person name="Yu J."/>
            <person name="Hong S."/>
            <person name="Yu X."/>
            <person name="Zou P."/>
            <person name="Chen C."/>
            <person name="Chang X."/>
            <person name="Wang W."/>
            <person name="Lv Y."/>
            <person name="Sun Y."/>
            <person name="Ma L."/>
            <person name="Shen B."/>
            <person name="Zhu C."/>
        </authorList>
    </citation>
    <scope>NUCLEOTIDE SEQUENCE [LARGE SCALE GENOMIC DNA]</scope>
</reference>
<accession>A0A084WID9</accession>
<organism evidence="2">
    <name type="scientific">Anopheles sinensis</name>
    <name type="common">Mosquito</name>
    <dbReference type="NCBI Taxonomy" id="74873"/>
    <lineage>
        <taxon>Eukaryota</taxon>
        <taxon>Metazoa</taxon>
        <taxon>Ecdysozoa</taxon>
        <taxon>Arthropoda</taxon>
        <taxon>Hexapoda</taxon>
        <taxon>Insecta</taxon>
        <taxon>Pterygota</taxon>
        <taxon>Neoptera</taxon>
        <taxon>Endopterygota</taxon>
        <taxon>Diptera</taxon>
        <taxon>Nematocera</taxon>
        <taxon>Culicoidea</taxon>
        <taxon>Culicidae</taxon>
        <taxon>Anophelinae</taxon>
        <taxon>Anopheles</taxon>
    </lineage>
</organism>
<dbReference type="STRING" id="74873.A0A084WID9"/>
<dbReference type="GO" id="GO:0006406">
    <property type="term" value="P:mRNA export from nucleus"/>
    <property type="evidence" value="ECO:0007669"/>
    <property type="project" value="InterPro"/>
</dbReference>
<proteinExistence type="predicted"/>
<dbReference type="EMBL" id="ATLV01023929">
    <property type="status" value="NOT_ANNOTATED_CDS"/>
    <property type="molecule type" value="Genomic_DNA"/>
</dbReference>
<dbReference type="InterPro" id="IPR018783">
    <property type="entry name" value="TF_ENY2"/>
</dbReference>
<dbReference type="InterPro" id="IPR038212">
    <property type="entry name" value="TF_EnY2_sf"/>
</dbReference>
<protein>
    <recommendedName>
        <fullName evidence="5">Enhancer of yellow 2 transcription factor</fullName>
    </recommendedName>
</protein>
<dbReference type="EMBL" id="KE525347">
    <property type="protein sequence ID" value="KFB49983.1"/>
    <property type="molecule type" value="Genomic_DNA"/>
</dbReference>
<sequence length="91" mass="10852">MRLKECGWDEEVKLLCRKAVMEDGNEDVDSVVQRVTPTARTLIPDVVKEELLVKIKILLQEQKRKETHRKKDEFKKRDDMKKKEEPKKMSK</sequence>
<dbReference type="AlphaFoldDB" id="A0A084WID9"/>
<evidence type="ECO:0000256" key="1">
    <source>
        <dbReference type="SAM" id="MobiDB-lite"/>
    </source>
</evidence>
<gene>
    <name evidence="2" type="ORF">ZHAS_00018022</name>
</gene>
<dbReference type="Proteomes" id="UP000030765">
    <property type="component" value="Unassembled WGS sequence"/>
</dbReference>
<dbReference type="GO" id="GO:0000124">
    <property type="term" value="C:SAGA complex"/>
    <property type="evidence" value="ECO:0007669"/>
    <property type="project" value="InterPro"/>
</dbReference>
<feature type="region of interest" description="Disordered" evidence="1">
    <location>
        <begin position="63"/>
        <end position="91"/>
    </location>
</feature>